<dbReference type="Proteomes" id="UP000257109">
    <property type="component" value="Unassembled WGS sequence"/>
</dbReference>
<dbReference type="EMBL" id="QJKJ01003802">
    <property type="protein sequence ID" value="RDX96840.1"/>
    <property type="molecule type" value="Genomic_DNA"/>
</dbReference>
<dbReference type="SUPFAM" id="SSF53098">
    <property type="entry name" value="Ribonuclease H-like"/>
    <property type="match status" value="1"/>
</dbReference>
<keyword evidence="3" id="KW-1185">Reference proteome</keyword>
<reference evidence="2" key="1">
    <citation type="submission" date="2018-05" db="EMBL/GenBank/DDBJ databases">
        <title>Draft genome of Mucuna pruriens seed.</title>
        <authorList>
            <person name="Nnadi N.E."/>
            <person name="Vos R."/>
            <person name="Hasami M.H."/>
            <person name="Devisetty U.K."/>
            <person name="Aguiy J.C."/>
        </authorList>
    </citation>
    <scope>NUCLEOTIDE SEQUENCE [LARGE SCALE GENOMIC DNA]</scope>
    <source>
        <strain evidence="2">JCA_2017</strain>
    </source>
</reference>
<feature type="non-terminal residue" evidence="2">
    <location>
        <position position="1"/>
    </location>
</feature>
<feature type="domain" description="Integrase catalytic" evidence="1">
    <location>
        <begin position="88"/>
        <end position="222"/>
    </location>
</feature>
<protein>
    <submittedName>
        <fullName evidence="2">Gag-Pol polyprotein</fullName>
    </submittedName>
</protein>
<dbReference type="GO" id="GO:0003676">
    <property type="term" value="F:nucleic acid binding"/>
    <property type="evidence" value="ECO:0007669"/>
    <property type="project" value="InterPro"/>
</dbReference>
<sequence length="257" mass="29802">MLLLQEFNLEIRDKKGVENIVTDHLSRLKREVDLIPIQDEFPDEQILQMTHATPWYANICNFLVASVYPKGASKAVKEKLESDAKYYIWKDPYLWKLCSDQVIRRCILEFEIQSVLYFYHSVAGGGHYGSVVDYVSRWMEAKATKTNDAKNVVDFMKSNIFCKFGVPKVLISDQGSHFYNHAMAMLLEKYGVVHRVATAYHPQTNGQAKVFNRKIKRLLQKMANPNRNDWSCLLEDALWAHRTAYRTLDVSLSDCLR</sequence>
<evidence type="ECO:0000313" key="3">
    <source>
        <dbReference type="Proteomes" id="UP000257109"/>
    </source>
</evidence>
<dbReference type="InterPro" id="IPR050951">
    <property type="entry name" value="Retrovirus_Pol_polyprotein"/>
</dbReference>
<accession>A0A371H215</accession>
<dbReference type="InterPro" id="IPR036397">
    <property type="entry name" value="RNaseH_sf"/>
</dbReference>
<evidence type="ECO:0000259" key="1">
    <source>
        <dbReference type="PROSITE" id="PS50994"/>
    </source>
</evidence>
<dbReference type="PANTHER" id="PTHR37984:SF5">
    <property type="entry name" value="PROTEIN NYNRIN-LIKE"/>
    <property type="match status" value="1"/>
</dbReference>
<dbReference type="Pfam" id="PF00665">
    <property type="entry name" value="rve"/>
    <property type="match status" value="1"/>
</dbReference>
<dbReference type="GO" id="GO:0015074">
    <property type="term" value="P:DNA integration"/>
    <property type="evidence" value="ECO:0007669"/>
    <property type="project" value="InterPro"/>
</dbReference>
<evidence type="ECO:0000313" key="2">
    <source>
        <dbReference type="EMBL" id="RDX96840.1"/>
    </source>
</evidence>
<dbReference type="InterPro" id="IPR001584">
    <property type="entry name" value="Integrase_cat-core"/>
</dbReference>
<dbReference type="InterPro" id="IPR012337">
    <property type="entry name" value="RNaseH-like_sf"/>
</dbReference>
<dbReference type="PROSITE" id="PS50994">
    <property type="entry name" value="INTEGRASE"/>
    <property type="match status" value="1"/>
</dbReference>
<dbReference type="PANTHER" id="PTHR37984">
    <property type="entry name" value="PROTEIN CBG26694"/>
    <property type="match status" value="1"/>
</dbReference>
<dbReference type="AlphaFoldDB" id="A0A371H215"/>
<dbReference type="Gene3D" id="3.30.420.10">
    <property type="entry name" value="Ribonuclease H-like superfamily/Ribonuclease H"/>
    <property type="match status" value="1"/>
</dbReference>
<dbReference type="OrthoDB" id="1434039at2759"/>
<name>A0A371H215_MUCPR</name>
<gene>
    <name evidence="2" type="primary">gag-pol</name>
    <name evidence="2" type="ORF">CR513_20452</name>
</gene>
<organism evidence="2 3">
    <name type="scientific">Mucuna pruriens</name>
    <name type="common">Velvet bean</name>
    <name type="synonym">Dolichos pruriens</name>
    <dbReference type="NCBI Taxonomy" id="157652"/>
    <lineage>
        <taxon>Eukaryota</taxon>
        <taxon>Viridiplantae</taxon>
        <taxon>Streptophyta</taxon>
        <taxon>Embryophyta</taxon>
        <taxon>Tracheophyta</taxon>
        <taxon>Spermatophyta</taxon>
        <taxon>Magnoliopsida</taxon>
        <taxon>eudicotyledons</taxon>
        <taxon>Gunneridae</taxon>
        <taxon>Pentapetalae</taxon>
        <taxon>rosids</taxon>
        <taxon>fabids</taxon>
        <taxon>Fabales</taxon>
        <taxon>Fabaceae</taxon>
        <taxon>Papilionoideae</taxon>
        <taxon>50 kb inversion clade</taxon>
        <taxon>NPAAA clade</taxon>
        <taxon>indigoferoid/millettioid clade</taxon>
        <taxon>Phaseoleae</taxon>
        <taxon>Mucuna</taxon>
    </lineage>
</organism>
<comment type="caution">
    <text evidence="2">The sequence shown here is derived from an EMBL/GenBank/DDBJ whole genome shotgun (WGS) entry which is preliminary data.</text>
</comment>
<proteinExistence type="predicted"/>